<dbReference type="InterPro" id="IPR050834">
    <property type="entry name" value="Glycosyltransf_2"/>
</dbReference>
<reference evidence="2 3" key="1">
    <citation type="submission" date="2011-08" db="EMBL/GenBank/DDBJ databases">
        <title>The complete genome of Methanofollis liminatans DSM 4140.</title>
        <authorList>
            <consortium name="US DOE Joint Genome Institute (JGI-PGF)"/>
            <person name="Lucas S."/>
            <person name="Han J."/>
            <person name="Lapidus A."/>
            <person name="Bruce D."/>
            <person name="Goodwin L."/>
            <person name="Pitluck S."/>
            <person name="Peters L."/>
            <person name="Kyrpides N."/>
            <person name="Mavromatis K."/>
            <person name="Ivanova N."/>
            <person name="Mikhailova N."/>
            <person name="Lu M."/>
            <person name="Detter J.C."/>
            <person name="Tapia R."/>
            <person name="Han C."/>
            <person name="Land M."/>
            <person name="Hauser L."/>
            <person name="Markowitz V."/>
            <person name="Cheng J.-F."/>
            <person name="Hugenholtz P."/>
            <person name="Woyke T."/>
            <person name="Wu D."/>
            <person name="Spring S."/>
            <person name="Schuler E."/>
            <person name="Brambilla E."/>
            <person name="Klenk H.-P."/>
            <person name="Eisen J.A."/>
        </authorList>
    </citation>
    <scope>NUCLEOTIDE SEQUENCE [LARGE SCALE GENOMIC DNA]</scope>
    <source>
        <strain evidence="2 3">DSM 4140</strain>
    </source>
</reference>
<dbReference type="Proteomes" id="UP000005095">
    <property type="component" value="Chromosome"/>
</dbReference>
<dbReference type="HOGENOM" id="CLU_025996_0_0_2"/>
<dbReference type="Gene3D" id="3.90.550.10">
    <property type="entry name" value="Spore Coat Polysaccharide Biosynthesis Protein SpsA, Chain A"/>
    <property type="match status" value="1"/>
</dbReference>
<protein>
    <submittedName>
        <fullName evidence="2">Glycosyl transferase family 2</fullName>
    </submittedName>
</protein>
<dbReference type="PANTHER" id="PTHR43685:SF2">
    <property type="entry name" value="GLYCOSYLTRANSFERASE 2-LIKE DOMAIN-CONTAINING PROTEIN"/>
    <property type="match status" value="1"/>
</dbReference>
<dbReference type="PANTHER" id="PTHR43685">
    <property type="entry name" value="GLYCOSYLTRANSFERASE"/>
    <property type="match status" value="1"/>
</dbReference>
<dbReference type="CDD" id="cd00761">
    <property type="entry name" value="Glyco_tranf_GTA_type"/>
    <property type="match status" value="1"/>
</dbReference>
<name>J1AMI3_9EURY</name>
<dbReference type="AlphaFoldDB" id="J1AMI3"/>
<dbReference type="STRING" id="28892.Metli_0050"/>
<accession>J1AMI3</accession>
<keyword evidence="3" id="KW-1185">Reference proteome</keyword>
<feature type="domain" description="Glycosyltransferase 2-like" evidence="1">
    <location>
        <begin position="25"/>
        <end position="123"/>
    </location>
</feature>
<dbReference type="SUPFAM" id="SSF53448">
    <property type="entry name" value="Nucleotide-diphospho-sugar transferases"/>
    <property type="match status" value="1"/>
</dbReference>
<organism evidence="2 3">
    <name type="scientific">Methanofollis liminatans DSM 4140</name>
    <dbReference type="NCBI Taxonomy" id="28892"/>
    <lineage>
        <taxon>Archaea</taxon>
        <taxon>Methanobacteriati</taxon>
        <taxon>Methanobacteriota</taxon>
        <taxon>Stenosarchaea group</taxon>
        <taxon>Methanomicrobia</taxon>
        <taxon>Methanomicrobiales</taxon>
        <taxon>Methanomicrobiaceae</taxon>
        <taxon>Methanofollis</taxon>
    </lineage>
</organism>
<keyword evidence="2" id="KW-0808">Transferase</keyword>
<evidence type="ECO:0000313" key="2">
    <source>
        <dbReference type="EMBL" id="EJG06028.1"/>
    </source>
</evidence>
<proteinExistence type="predicted"/>
<dbReference type="InterPro" id="IPR029044">
    <property type="entry name" value="Nucleotide-diphossugar_trans"/>
</dbReference>
<gene>
    <name evidence="2" type="ORF">Metli_0050</name>
</gene>
<dbReference type="EMBL" id="CM001555">
    <property type="protein sequence ID" value="EJG06028.1"/>
    <property type="molecule type" value="Genomic_DNA"/>
</dbReference>
<sequence>MCMEGHSARCENALSDLSGTSSKVSVVIPLYNKRPYIERTIRSVLSQTIQDFEIVVVDDGSQDGGADIVRAIDDRRIRLISQENRGVSAARNRGVHEATSDFIAFLDADDEWRPTFLETILRLRMRYPGAGIYATDRLNCRPDGRTKACRYIRIPPAPWEGLLPGYFITAGSSDQPICSSVIGIPKQVLEEVGGFPVGVRIGEDLITWFNIALKYPIAFSREIGAVYHMEAENRTDKQARDKTWRLNLITRIEEAIRNGEVPVEKINEVQEYLAVYQIGMAWHYIRSGRTGEARTILSRCRTELLKKDRRVMYFRTFLPAPFR</sequence>
<evidence type="ECO:0000313" key="3">
    <source>
        <dbReference type="Proteomes" id="UP000005095"/>
    </source>
</evidence>
<evidence type="ECO:0000259" key="1">
    <source>
        <dbReference type="Pfam" id="PF00535"/>
    </source>
</evidence>
<dbReference type="GO" id="GO:0016740">
    <property type="term" value="F:transferase activity"/>
    <property type="evidence" value="ECO:0007669"/>
    <property type="project" value="UniProtKB-KW"/>
</dbReference>
<dbReference type="InterPro" id="IPR001173">
    <property type="entry name" value="Glyco_trans_2-like"/>
</dbReference>
<dbReference type="Pfam" id="PF00535">
    <property type="entry name" value="Glycos_transf_2"/>
    <property type="match status" value="1"/>
</dbReference>